<sequence length="88" mass="9618">MNHRHRKVLHGIFAHPLNHNLDPKAVEHLLEELGAELHPSGSGAVRITLKGAQDSVHLGAHSVAGDQVMRLRKLISAAGVEPERDYPL</sequence>
<dbReference type="RefSeq" id="WP_318649615.1">
    <property type="nucleotide sequence ID" value="NZ_CP137852.1"/>
</dbReference>
<dbReference type="Proteomes" id="UP001305521">
    <property type="component" value="Chromosome"/>
</dbReference>
<evidence type="ECO:0000313" key="2">
    <source>
        <dbReference type="Proteomes" id="UP001305521"/>
    </source>
</evidence>
<evidence type="ECO:0000313" key="1">
    <source>
        <dbReference type="EMBL" id="WPB85641.1"/>
    </source>
</evidence>
<evidence type="ECO:0008006" key="3">
    <source>
        <dbReference type="Google" id="ProtNLM"/>
    </source>
</evidence>
<dbReference type="EMBL" id="CP137852">
    <property type="protein sequence ID" value="WPB85641.1"/>
    <property type="molecule type" value="Genomic_DNA"/>
</dbReference>
<gene>
    <name evidence="1" type="ORF">R9Z33_01915</name>
</gene>
<organism evidence="1 2">
    <name type="scientific">Sediminicoccus rosea</name>
    <dbReference type="NCBI Taxonomy" id="1225128"/>
    <lineage>
        <taxon>Bacteria</taxon>
        <taxon>Pseudomonadati</taxon>
        <taxon>Pseudomonadota</taxon>
        <taxon>Alphaproteobacteria</taxon>
        <taxon>Acetobacterales</taxon>
        <taxon>Roseomonadaceae</taxon>
        <taxon>Sediminicoccus</taxon>
    </lineage>
</organism>
<name>A0ABZ0PK57_9PROT</name>
<protein>
    <recommendedName>
        <fullName evidence="3">HicA toxin of toxin-antitoxin</fullName>
    </recommendedName>
</protein>
<keyword evidence="2" id="KW-1185">Reference proteome</keyword>
<accession>A0ABZ0PK57</accession>
<proteinExistence type="predicted"/>
<reference evidence="1 2" key="1">
    <citation type="submission" date="2023-11" db="EMBL/GenBank/DDBJ databases">
        <title>Arctic aerobic anoxygenic photoheterotroph Sediminicoccus rosea KRV36 adapts its photosynthesis to long days of polar summer.</title>
        <authorList>
            <person name="Tomasch J."/>
            <person name="Kopejtka K."/>
            <person name="Bily T."/>
            <person name="Gardiner A.T."/>
            <person name="Gardian Z."/>
            <person name="Shivaramu S."/>
            <person name="Koblizek M."/>
            <person name="Engelhardt F."/>
            <person name="Kaftan D."/>
        </authorList>
    </citation>
    <scope>NUCLEOTIDE SEQUENCE [LARGE SCALE GENOMIC DNA]</scope>
    <source>
        <strain evidence="1 2">R-30</strain>
    </source>
</reference>